<accession>A0A8S5RDD3</accession>
<protein>
    <submittedName>
        <fullName evidence="1">Uncharacterized protein</fullName>
    </submittedName>
</protein>
<dbReference type="EMBL" id="BK059093">
    <property type="protein sequence ID" value="DAE29400.1"/>
    <property type="molecule type" value="Genomic_DNA"/>
</dbReference>
<evidence type="ECO:0000313" key="1">
    <source>
        <dbReference type="EMBL" id="DAE29400.1"/>
    </source>
</evidence>
<organism evidence="1">
    <name type="scientific">virus sp. ctx9V1</name>
    <dbReference type="NCBI Taxonomy" id="2828001"/>
    <lineage>
        <taxon>Viruses</taxon>
    </lineage>
</organism>
<sequence>MIIKTVIERIWSNIQRCSINGLKTCNILEAVIYS</sequence>
<reference evidence="1" key="1">
    <citation type="journal article" date="2021" name="Proc. Natl. Acad. Sci. U.S.A.">
        <title>A Catalog of Tens of Thousands of Viruses from Human Metagenomes Reveals Hidden Associations with Chronic Diseases.</title>
        <authorList>
            <person name="Tisza M.J."/>
            <person name="Buck C.B."/>
        </authorList>
    </citation>
    <scope>NUCLEOTIDE SEQUENCE</scope>
    <source>
        <strain evidence="1">Ctx9V1</strain>
    </source>
</reference>
<proteinExistence type="predicted"/>
<name>A0A8S5RDD3_9VIRU</name>